<accession>A0A1E3XAD5</accession>
<dbReference type="AlphaFoldDB" id="A0A1E3XAD5"/>
<evidence type="ECO:0000313" key="1">
    <source>
        <dbReference type="EMBL" id="ODS32582.1"/>
    </source>
</evidence>
<protein>
    <submittedName>
        <fullName evidence="1">Uncharacterized protein</fullName>
    </submittedName>
</protein>
<dbReference type="Proteomes" id="UP000094056">
    <property type="component" value="Unassembled WGS sequence"/>
</dbReference>
<gene>
    <name evidence="1" type="ORF">SCARUB_02290</name>
</gene>
<evidence type="ECO:0000313" key="2">
    <source>
        <dbReference type="Proteomes" id="UP000094056"/>
    </source>
</evidence>
<sequence>MEDKTDDNLKRLMAQIEMEQGLLFLKEILPQCMDLQNTIAKLMHNFYSSLCKEGFTKAQALEIIKIHGTGLNSNLNGEL</sequence>
<reference evidence="1 2" key="1">
    <citation type="submission" date="2016-07" db="EMBL/GenBank/DDBJ databases">
        <title>Draft genome of Scalindua rubra, obtained from a brine-seawater interface in the Red Sea, sheds light on salt adaptation in anammox bacteria.</title>
        <authorList>
            <person name="Speth D.R."/>
            <person name="Lagkouvardos I."/>
            <person name="Wang Y."/>
            <person name="Qian P.-Y."/>
            <person name="Dutilh B.E."/>
            <person name="Jetten M.S."/>
        </authorList>
    </citation>
    <scope>NUCLEOTIDE SEQUENCE [LARGE SCALE GENOMIC DNA]</scope>
    <source>
        <strain evidence="1">BSI-1</strain>
    </source>
</reference>
<comment type="caution">
    <text evidence="1">The sequence shown here is derived from an EMBL/GenBank/DDBJ whole genome shotgun (WGS) entry which is preliminary data.</text>
</comment>
<proteinExistence type="predicted"/>
<organism evidence="1 2">
    <name type="scientific">Candidatus Scalindua rubra</name>
    <dbReference type="NCBI Taxonomy" id="1872076"/>
    <lineage>
        <taxon>Bacteria</taxon>
        <taxon>Pseudomonadati</taxon>
        <taxon>Planctomycetota</taxon>
        <taxon>Candidatus Brocadiia</taxon>
        <taxon>Candidatus Brocadiales</taxon>
        <taxon>Candidatus Scalinduaceae</taxon>
        <taxon>Candidatus Scalindua</taxon>
    </lineage>
</organism>
<name>A0A1E3XAD5_9BACT</name>
<dbReference type="EMBL" id="MAYW01000056">
    <property type="protein sequence ID" value="ODS32582.1"/>
    <property type="molecule type" value="Genomic_DNA"/>
</dbReference>